<reference evidence="3 4" key="1">
    <citation type="submission" date="2020-08" db="EMBL/GenBank/DDBJ databases">
        <title>Sequencing the genomes of 1000 actinobacteria strains.</title>
        <authorList>
            <person name="Klenk H.-P."/>
        </authorList>
    </citation>
    <scope>NUCLEOTIDE SEQUENCE [LARGE SCALE GENOMIC DNA]</scope>
    <source>
        <strain evidence="3 4">DSM 43851</strain>
    </source>
</reference>
<comment type="similarity">
    <text evidence="1">Belongs to the AHA1 family.</text>
</comment>
<dbReference type="AlphaFoldDB" id="A0A7W9KAV2"/>
<dbReference type="Gene3D" id="3.30.530.20">
    <property type="match status" value="1"/>
</dbReference>
<dbReference type="CDD" id="cd08899">
    <property type="entry name" value="SRPBCC_CalC_Aha1-like_6"/>
    <property type="match status" value="1"/>
</dbReference>
<proteinExistence type="inferred from homology"/>
<evidence type="ECO:0000259" key="2">
    <source>
        <dbReference type="Pfam" id="PF08327"/>
    </source>
</evidence>
<dbReference type="InterPro" id="IPR013538">
    <property type="entry name" value="ASHA1/2-like_C"/>
</dbReference>
<accession>A0A7W9KAV2</accession>
<name>A0A7W9KAV2_9PSEU</name>
<evidence type="ECO:0000313" key="3">
    <source>
        <dbReference type="EMBL" id="MBB5889106.1"/>
    </source>
</evidence>
<dbReference type="SUPFAM" id="SSF55961">
    <property type="entry name" value="Bet v1-like"/>
    <property type="match status" value="1"/>
</dbReference>
<evidence type="ECO:0000313" key="4">
    <source>
        <dbReference type="Proteomes" id="UP000585638"/>
    </source>
</evidence>
<comment type="caution">
    <text evidence="3">The sequence shown here is derived from an EMBL/GenBank/DDBJ whole genome shotgun (WGS) entry which is preliminary data.</text>
</comment>
<keyword evidence="4" id="KW-1185">Reference proteome</keyword>
<organism evidence="3 4">
    <name type="scientific">Kutzneria kofuensis</name>
    <dbReference type="NCBI Taxonomy" id="103725"/>
    <lineage>
        <taxon>Bacteria</taxon>
        <taxon>Bacillati</taxon>
        <taxon>Actinomycetota</taxon>
        <taxon>Actinomycetes</taxon>
        <taxon>Pseudonocardiales</taxon>
        <taxon>Pseudonocardiaceae</taxon>
        <taxon>Kutzneria</taxon>
    </lineage>
</organism>
<dbReference type="Proteomes" id="UP000585638">
    <property type="component" value="Unassembled WGS sequence"/>
</dbReference>
<dbReference type="InterPro" id="IPR023393">
    <property type="entry name" value="START-like_dom_sf"/>
</dbReference>
<dbReference type="EMBL" id="JACHIR010000001">
    <property type="protein sequence ID" value="MBB5889106.1"/>
    <property type="molecule type" value="Genomic_DNA"/>
</dbReference>
<sequence>MFDVKQQINAVSRQVGSRTLAAGEARTVTVSQTYKTDIDDLWDAVTSAERIGRWFMPVTGELKLGGHYQLQGNAGGTVTACEPPTAFDATWEMGDQVSWIELRLTPVDGGTRFELHHIAIVGDHWDTYGPGAVGIGWDGAVLGLAMHLETGEGMSPEAAAEWMASDEAKEFYTASGRRWTEADIAFGTDPAKAKEVGDRTIAFYTGGA</sequence>
<protein>
    <submittedName>
        <fullName evidence="3">Uncharacterized protein YndB with AHSA1/START domain</fullName>
    </submittedName>
</protein>
<dbReference type="Pfam" id="PF08327">
    <property type="entry name" value="AHSA1"/>
    <property type="match status" value="1"/>
</dbReference>
<dbReference type="RefSeq" id="WP_184857783.1">
    <property type="nucleotide sequence ID" value="NZ_BAAAWY010000013.1"/>
</dbReference>
<gene>
    <name evidence="3" type="ORF">BJ998_000302</name>
</gene>
<evidence type="ECO:0000256" key="1">
    <source>
        <dbReference type="ARBA" id="ARBA00006817"/>
    </source>
</evidence>
<feature type="domain" description="Activator of Hsp90 ATPase homologue 1/2-like C-terminal" evidence="2">
    <location>
        <begin position="36"/>
        <end position="122"/>
    </location>
</feature>